<evidence type="ECO:0000256" key="4">
    <source>
        <dbReference type="ARBA" id="ARBA00023128"/>
    </source>
</evidence>
<dbReference type="GO" id="GO:0005762">
    <property type="term" value="C:mitochondrial large ribosomal subunit"/>
    <property type="evidence" value="ECO:0007669"/>
    <property type="project" value="TreeGrafter"/>
</dbReference>
<name>W9C7C5_SCLBF</name>
<dbReference type="AlphaFoldDB" id="W9C7C5"/>
<evidence type="ECO:0000256" key="1">
    <source>
        <dbReference type="ARBA" id="ARBA00004173"/>
    </source>
</evidence>
<dbReference type="PANTHER" id="PTHR28595">
    <property type="entry name" value="39S RIBOSOMAL PROTEIN L54, MITOCHONDRIAL"/>
    <property type="match status" value="1"/>
</dbReference>
<organism evidence="9 10">
    <name type="scientific">Sclerotinia borealis (strain F-4128)</name>
    <dbReference type="NCBI Taxonomy" id="1432307"/>
    <lineage>
        <taxon>Eukaryota</taxon>
        <taxon>Fungi</taxon>
        <taxon>Dikarya</taxon>
        <taxon>Ascomycota</taxon>
        <taxon>Pezizomycotina</taxon>
        <taxon>Leotiomycetes</taxon>
        <taxon>Helotiales</taxon>
        <taxon>Sclerotiniaceae</taxon>
        <taxon>Sclerotinia</taxon>
    </lineage>
</organism>
<evidence type="ECO:0000313" key="9">
    <source>
        <dbReference type="EMBL" id="ESZ91756.1"/>
    </source>
</evidence>
<dbReference type="STRING" id="1432307.W9C7C5"/>
<evidence type="ECO:0000256" key="5">
    <source>
        <dbReference type="ARBA" id="ARBA00023274"/>
    </source>
</evidence>
<comment type="similarity">
    <text evidence="6">Belongs to the mitochondrion-specific ribosomal protein mL54 family.</text>
</comment>
<evidence type="ECO:0000313" key="10">
    <source>
        <dbReference type="Proteomes" id="UP000019487"/>
    </source>
</evidence>
<keyword evidence="10" id="KW-1185">Reference proteome</keyword>
<accession>W9C7C5</accession>
<feature type="region of interest" description="Disordered" evidence="8">
    <location>
        <begin position="23"/>
        <end position="82"/>
    </location>
</feature>
<reference evidence="9 10" key="1">
    <citation type="journal article" date="2014" name="Genome Announc.">
        <title>Draft genome sequence of Sclerotinia borealis, a psychrophilic plant pathogenic fungus.</title>
        <authorList>
            <person name="Mardanov A.V."/>
            <person name="Beletsky A.V."/>
            <person name="Kadnikov V.V."/>
            <person name="Ignatov A.N."/>
            <person name="Ravin N.V."/>
        </authorList>
    </citation>
    <scope>NUCLEOTIDE SEQUENCE [LARGE SCALE GENOMIC DNA]</scope>
    <source>
        <strain evidence="10">F-4157</strain>
    </source>
</reference>
<keyword evidence="3 9" id="KW-0689">Ribosomal protein</keyword>
<dbReference type="OrthoDB" id="10252718at2759"/>
<sequence>MICSRCIKRSIFSRLQSQSRAFTSTPFLSTPPPTLPSTPSTPSPSSPLTTNPPTTTTTATATSSKPSQPAPKAAPLPTSSTPAGTILKGLNFFKAKDEPVAMREDEYPEWLWHCLDVKKVVDGDDAEGGDEFSKSKKLRRQAAKTKRKATERALLSGDPSLLEVKVPIQQQSIDLASEGEEALDQRDHLKKAMRTERRAKIKEGNYLKETREDDAKVKEIPITETARAVKTNR</sequence>
<proteinExistence type="inferred from homology"/>
<protein>
    <recommendedName>
        <fullName evidence="7">Large ribosomal subunit protein mL54</fullName>
    </recommendedName>
</protein>
<evidence type="ECO:0000256" key="2">
    <source>
        <dbReference type="ARBA" id="ARBA00022946"/>
    </source>
</evidence>
<dbReference type="Pfam" id="PF08561">
    <property type="entry name" value="Ribosomal_L37"/>
    <property type="match status" value="1"/>
</dbReference>
<dbReference type="Proteomes" id="UP000019487">
    <property type="component" value="Unassembled WGS sequence"/>
</dbReference>
<evidence type="ECO:0000256" key="6">
    <source>
        <dbReference type="ARBA" id="ARBA00033752"/>
    </source>
</evidence>
<evidence type="ECO:0000256" key="7">
    <source>
        <dbReference type="ARBA" id="ARBA00035179"/>
    </source>
</evidence>
<keyword evidence="5" id="KW-0687">Ribonucleoprotein</keyword>
<evidence type="ECO:0000256" key="3">
    <source>
        <dbReference type="ARBA" id="ARBA00022980"/>
    </source>
</evidence>
<comment type="subcellular location">
    <subcellularLocation>
        <location evidence="1">Mitochondrion</location>
    </subcellularLocation>
</comment>
<keyword evidence="2" id="KW-0809">Transit peptide</keyword>
<feature type="compositionally biased region" description="Low complexity" evidence="8">
    <location>
        <begin position="46"/>
        <end position="67"/>
    </location>
</feature>
<keyword evidence="4" id="KW-0496">Mitochondrion</keyword>
<dbReference type="GO" id="GO:0003735">
    <property type="term" value="F:structural constituent of ribosome"/>
    <property type="evidence" value="ECO:0007669"/>
    <property type="project" value="TreeGrafter"/>
</dbReference>
<evidence type="ECO:0000256" key="8">
    <source>
        <dbReference type="SAM" id="MobiDB-lite"/>
    </source>
</evidence>
<dbReference type="EMBL" id="AYSA01000461">
    <property type="protein sequence ID" value="ESZ91756.1"/>
    <property type="molecule type" value="Genomic_DNA"/>
</dbReference>
<feature type="compositionally biased region" description="Pro residues" evidence="8">
    <location>
        <begin position="29"/>
        <end position="45"/>
    </location>
</feature>
<dbReference type="InterPro" id="IPR013870">
    <property type="entry name" value="Ribosomal_mL54"/>
</dbReference>
<comment type="caution">
    <text evidence="9">The sequence shown here is derived from an EMBL/GenBank/DDBJ whole genome shotgun (WGS) entry which is preliminary data.</text>
</comment>
<gene>
    <name evidence="9" type="ORF">SBOR_7863</name>
</gene>
<dbReference type="PANTHER" id="PTHR28595:SF1">
    <property type="entry name" value="LARGE RIBOSOMAL SUBUNIT PROTEIN ML54"/>
    <property type="match status" value="1"/>
</dbReference>
<dbReference type="HOGENOM" id="CLU_086132_1_0_1"/>